<comment type="subcellular location">
    <subcellularLocation>
        <location evidence="1">Cell membrane</location>
        <topology evidence="1">Multi-pass membrane protein</topology>
    </subcellularLocation>
</comment>
<protein>
    <submittedName>
        <fullName evidence="7">Threonine/homoserine/homoserine lactone efflux protein</fullName>
    </submittedName>
</protein>
<keyword evidence="5 6" id="KW-0472">Membrane</keyword>
<dbReference type="Pfam" id="PF01810">
    <property type="entry name" value="LysE"/>
    <property type="match status" value="1"/>
</dbReference>
<evidence type="ECO:0000256" key="2">
    <source>
        <dbReference type="ARBA" id="ARBA00022475"/>
    </source>
</evidence>
<dbReference type="InterPro" id="IPR001123">
    <property type="entry name" value="LeuE-type"/>
</dbReference>
<keyword evidence="2" id="KW-1003">Cell membrane</keyword>
<accession>A0A1G9QFM7</accession>
<keyword evidence="8" id="KW-1185">Reference proteome</keyword>
<name>A0A1G9QFM7_9BACT</name>
<dbReference type="GO" id="GO:0005886">
    <property type="term" value="C:plasma membrane"/>
    <property type="evidence" value="ECO:0007669"/>
    <property type="project" value="UniProtKB-SubCell"/>
</dbReference>
<dbReference type="EMBL" id="FNGS01000004">
    <property type="protein sequence ID" value="SDM09561.1"/>
    <property type="molecule type" value="Genomic_DNA"/>
</dbReference>
<evidence type="ECO:0000313" key="8">
    <source>
        <dbReference type="Proteomes" id="UP000198901"/>
    </source>
</evidence>
<dbReference type="RefSeq" id="WP_093202653.1">
    <property type="nucleotide sequence ID" value="NZ_FNGS01000004.1"/>
</dbReference>
<proteinExistence type="predicted"/>
<evidence type="ECO:0000256" key="5">
    <source>
        <dbReference type="ARBA" id="ARBA00023136"/>
    </source>
</evidence>
<dbReference type="OrthoDB" id="792366at2"/>
<dbReference type="Proteomes" id="UP000198901">
    <property type="component" value="Unassembled WGS sequence"/>
</dbReference>
<evidence type="ECO:0000256" key="4">
    <source>
        <dbReference type="ARBA" id="ARBA00022989"/>
    </source>
</evidence>
<evidence type="ECO:0000313" key="7">
    <source>
        <dbReference type="EMBL" id="SDM09561.1"/>
    </source>
</evidence>
<dbReference type="GO" id="GO:0015171">
    <property type="term" value="F:amino acid transmembrane transporter activity"/>
    <property type="evidence" value="ECO:0007669"/>
    <property type="project" value="TreeGrafter"/>
</dbReference>
<evidence type="ECO:0000256" key="6">
    <source>
        <dbReference type="SAM" id="Phobius"/>
    </source>
</evidence>
<reference evidence="7 8" key="1">
    <citation type="submission" date="2016-10" db="EMBL/GenBank/DDBJ databases">
        <authorList>
            <person name="de Groot N.N."/>
        </authorList>
    </citation>
    <scope>NUCLEOTIDE SEQUENCE [LARGE SCALE GENOMIC DNA]</scope>
    <source>
        <strain evidence="7 8">DSM 21668</strain>
    </source>
</reference>
<dbReference type="STRING" id="563176.SAMN04488090_2604"/>
<dbReference type="PANTHER" id="PTHR30086">
    <property type="entry name" value="ARGININE EXPORTER PROTEIN ARGO"/>
    <property type="match status" value="1"/>
</dbReference>
<dbReference type="AlphaFoldDB" id="A0A1G9QFM7"/>
<evidence type="ECO:0000256" key="3">
    <source>
        <dbReference type="ARBA" id="ARBA00022692"/>
    </source>
</evidence>
<keyword evidence="3 6" id="KW-0812">Transmembrane</keyword>
<feature type="transmembrane region" description="Helical" evidence="6">
    <location>
        <begin position="113"/>
        <end position="137"/>
    </location>
</feature>
<sequence length="210" mass="23844">MLKVVVLFSTTFLISFLGSIHPGPVNLSVIQAVLRKNFHAALWIGLGGALVEIPYGFVALQGVRLIERYPYWFNRLQLLMIPVMIGMGVVTLLRQAKTDVPEPEQKSVSFFKGVALSALNGQLPAYWFAILLTYSGYPLLRVGDRYDQIAFLAGAFLGAFLLQYTYARLTARYQHRILRHLRVEWMERLIGILFIGVGLWQGILYLLRNQ</sequence>
<feature type="transmembrane region" description="Helical" evidence="6">
    <location>
        <begin position="189"/>
        <end position="207"/>
    </location>
</feature>
<feature type="transmembrane region" description="Helical" evidence="6">
    <location>
        <begin position="72"/>
        <end position="93"/>
    </location>
</feature>
<feature type="transmembrane region" description="Helical" evidence="6">
    <location>
        <begin position="38"/>
        <end position="60"/>
    </location>
</feature>
<feature type="transmembrane region" description="Helical" evidence="6">
    <location>
        <begin position="149"/>
        <end position="169"/>
    </location>
</feature>
<gene>
    <name evidence="7" type="ORF">SAMN04488090_2604</name>
</gene>
<dbReference type="PANTHER" id="PTHR30086:SF20">
    <property type="entry name" value="ARGININE EXPORTER PROTEIN ARGO-RELATED"/>
    <property type="match status" value="1"/>
</dbReference>
<keyword evidence="4 6" id="KW-1133">Transmembrane helix</keyword>
<organism evidence="7 8">
    <name type="scientific">Siphonobacter aquaeclarae</name>
    <dbReference type="NCBI Taxonomy" id="563176"/>
    <lineage>
        <taxon>Bacteria</taxon>
        <taxon>Pseudomonadati</taxon>
        <taxon>Bacteroidota</taxon>
        <taxon>Cytophagia</taxon>
        <taxon>Cytophagales</taxon>
        <taxon>Cytophagaceae</taxon>
        <taxon>Siphonobacter</taxon>
    </lineage>
</organism>
<evidence type="ECO:0000256" key="1">
    <source>
        <dbReference type="ARBA" id="ARBA00004651"/>
    </source>
</evidence>